<evidence type="ECO:0000256" key="3">
    <source>
        <dbReference type="ARBA" id="ARBA00022729"/>
    </source>
</evidence>
<dbReference type="Gene3D" id="3.30.430.20">
    <property type="entry name" value="Gnk2 domain, C-X8-C-X2-C motif"/>
    <property type="match status" value="1"/>
</dbReference>
<evidence type="ECO:0000256" key="4">
    <source>
        <dbReference type="ARBA" id="ARBA00022737"/>
    </source>
</evidence>
<feature type="domain" description="Gnk2-homologous" evidence="6">
    <location>
        <begin position="1"/>
        <end position="97"/>
    </location>
</feature>
<dbReference type="Pfam" id="PF01657">
    <property type="entry name" value="Stress-antifung"/>
    <property type="match status" value="1"/>
</dbReference>
<sequence length="210" mass="23316">IGKPNETFANNETTLLSTLSQKASLAPKSFATGEANLGNSSGKLFGLVECTRYLSSALCKNCIDATIQVLLEADVGTEEEFLLAKDKDLVKGRILSFEECVTKESKTEDWASSGSRAVLVDEVLLKSLIEKIFKMMTSAVQSHVAAGEERAKKCFDKKQWSEMNFKLIENTKAIYNLGQTIDDMGRRHVISLVENQNLQQKLAKENFCCY</sequence>
<name>A0ABD2YTT4_9GENT</name>
<dbReference type="PANTHER" id="PTHR32411:SF43">
    <property type="entry name" value="CYSTEINE-RICH REPEAT SECRETORY PROTEIN 38"/>
    <property type="match status" value="1"/>
</dbReference>
<dbReference type="PROSITE" id="PS51473">
    <property type="entry name" value="GNK2"/>
    <property type="match status" value="1"/>
</dbReference>
<evidence type="ECO:0000259" key="6">
    <source>
        <dbReference type="PROSITE" id="PS51473"/>
    </source>
</evidence>
<dbReference type="EMBL" id="JBJUIK010000012">
    <property type="protein sequence ID" value="KAL3509647.1"/>
    <property type="molecule type" value="Genomic_DNA"/>
</dbReference>
<reference evidence="7 8" key="1">
    <citation type="submission" date="2024-11" db="EMBL/GenBank/DDBJ databases">
        <title>A near-complete genome assembly of Cinchona calisaya.</title>
        <authorList>
            <person name="Lian D.C."/>
            <person name="Zhao X.W."/>
            <person name="Wei L."/>
        </authorList>
    </citation>
    <scope>NUCLEOTIDE SEQUENCE [LARGE SCALE GENOMIC DNA]</scope>
    <source>
        <tissue evidence="7">Nenye</tissue>
    </source>
</reference>
<gene>
    <name evidence="7" type="ORF">ACH5RR_029048</name>
</gene>
<comment type="subcellular location">
    <subcellularLocation>
        <location evidence="1">Secreted</location>
    </subcellularLocation>
</comment>
<protein>
    <recommendedName>
        <fullName evidence="6">Gnk2-homologous domain-containing protein</fullName>
    </recommendedName>
</protein>
<evidence type="ECO:0000313" key="7">
    <source>
        <dbReference type="EMBL" id="KAL3509647.1"/>
    </source>
</evidence>
<dbReference type="InterPro" id="IPR002902">
    <property type="entry name" value="GNK2"/>
</dbReference>
<evidence type="ECO:0000256" key="5">
    <source>
        <dbReference type="ARBA" id="ARBA00038515"/>
    </source>
</evidence>
<proteinExistence type="inferred from homology"/>
<dbReference type="AlphaFoldDB" id="A0ABD2YTT4"/>
<comment type="caution">
    <text evidence="7">The sequence shown here is derived from an EMBL/GenBank/DDBJ whole genome shotgun (WGS) entry which is preliminary data.</text>
</comment>
<evidence type="ECO:0000313" key="8">
    <source>
        <dbReference type="Proteomes" id="UP001630127"/>
    </source>
</evidence>
<comment type="similarity">
    <text evidence="5">Belongs to the cysteine-rich repeat secretory protein family.</text>
</comment>
<keyword evidence="2" id="KW-0964">Secreted</keyword>
<accession>A0ABD2YTT4</accession>
<dbReference type="InterPro" id="IPR038408">
    <property type="entry name" value="GNK2_sf"/>
</dbReference>
<organism evidence="7 8">
    <name type="scientific">Cinchona calisaya</name>
    <dbReference type="NCBI Taxonomy" id="153742"/>
    <lineage>
        <taxon>Eukaryota</taxon>
        <taxon>Viridiplantae</taxon>
        <taxon>Streptophyta</taxon>
        <taxon>Embryophyta</taxon>
        <taxon>Tracheophyta</taxon>
        <taxon>Spermatophyta</taxon>
        <taxon>Magnoliopsida</taxon>
        <taxon>eudicotyledons</taxon>
        <taxon>Gunneridae</taxon>
        <taxon>Pentapetalae</taxon>
        <taxon>asterids</taxon>
        <taxon>lamiids</taxon>
        <taxon>Gentianales</taxon>
        <taxon>Rubiaceae</taxon>
        <taxon>Cinchonoideae</taxon>
        <taxon>Cinchoneae</taxon>
        <taxon>Cinchona</taxon>
    </lineage>
</organism>
<keyword evidence="3" id="KW-0732">Signal</keyword>
<dbReference type="Proteomes" id="UP001630127">
    <property type="component" value="Unassembled WGS sequence"/>
</dbReference>
<feature type="non-terminal residue" evidence="7">
    <location>
        <position position="1"/>
    </location>
</feature>
<dbReference type="GO" id="GO:0005576">
    <property type="term" value="C:extracellular region"/>
    <property type="evidence" value="ECO:0007669"/>
    <property type="project" value="UniProtKB-SubCell"/>
</dbReference>
<keyword evidence="4" id="KW-0677">Repeat</keyword>
<dbReference type="InterPro" id="IPR050581">
    <property type="entry name" value="CRR_secretory_protein"/>
</dbReference>
<dbReference type="PANTHER" id="PTHR32411">
    <property type="entry name" value="CYSTEINE-RICH REPEAT SECRETORY PROTEIN 38-RELATED"/>
    <property type="match status" value="1"/>
</dbReference>
<dbReference type="CDD" id="cd23509">
    <property type="entry name" value="Gnk2-like"/>
    <property type="match status" value="1"/>
</dbReference>
<evidence type="ECO:0000256" key="2">
    <source>
        <dbReference type="ARBA" id="ARBA00022525"/>
    </source>
</evidence>
<keyword evidence="8" id="KW-1185">Reference proteome</keyword>
<evidence type="ECO:0000256" key="1">
    <source>
        <dbReference type="ARBA" id="ARBA00004613"/>
    </source>
</evidence>